<organism evidence="5 6">
    <name type="scientific">Polystyrenella longa</name>
    <dbReference type="NCBI Taxonomy" id="2528007"/>
    <lineage>
        <taxon>Bacteria</taxon>
        <taxon>Pseudomonadati</taxon>
        <taxon>Planctomycetota</taxon>
        <taxon>Planctomycetia</taxon>
        <taxon>Planctomycetales</taxon>
        <taxon>Planctomycetaceae</taxon>
        <taxon>Polystyrenella</taxon>
    </lineage>
</organism>
<proteinExistence type="inferred from homology"/>
<feature type="binding site" evidence="4">
    <location>
        <position position="93"/>
    </location>
    <ligand>
        <name>a divalent metal cation</name>
        <dbReference type="ChEBI" id="CHEBI:60240"/>
        <label>1</label>
    </ligand>
</feature>
<evidence type="ECO:0000313" key="5">
    <source>
        <dbReference type="EMBL" id="QDU81635.1"/>
    </source>
</evidence>
<dbReference type="AlphaFoldDB" id="A0A518CQZ5"/>
<accession>A0A518CQZ5</accession>
<dbReference type="GO" id="GO:0046872">
    <property type="term" value="F:metal ion binding"/>
    <property type="evidence" value="ECO:0007669"/>
    <property type="project" value="UniProtKB-KW"/>
</dbReference>
<dbReference type="PIRSF" id="PIRSF005902">
    <property type="entry name" value="DNase_TatD"/>
    <property type="match status" value="1"/>
</dbReference>
<dbReference type="RefSeq" id="WP_144997148.1">
    <property type="nucleotide sequence ID" value="NZ_CP036281.1"/>
</dbReference>
<dbReference type="EC" id="3.1.21.-" evidence="5"/>
<feature type="binding site" evidence="4">
    <location>
        <position position="129"/>
    </location>
    <ligand>
        <name>a divalent metal cation</name>
        <dbReference type="ChEBI" id="CHEBI:60240"/>
        <label>2</label>
    </ligand>
</feature>
<dbReference type="OrthoDB" id="9810005at2"/>
<keyword evidence="6" id="KW-1185">Reference proteome</keyword>
<evidence type="ECO:0000256" key="4">
    <source>
        <dbReference type="PIRSR" id="PIRSR005902-1"/>
    </source>
</evidence>
<dbReference type="PANTHER" id="PTHR46124">
    <property type="entry name" value="D-AMINOACYL-TRNA DEACYLASE"/>
    <property type="match status" value="1"/>
</dbReference>
<dbReference type="Gene3D" id="3.20.20.140">
    <property type="entry name" value="Metal-dependent hydrolases"/>
    <property type="match status" value="1"/>
</dbReference>
<dbReference type="PROSITE" id="PS01091">
    <property type="entry name" value="TATD_3"/>
    <property type="match status" value="1"/>
</dbReference>
<dbReference type="EMBL" id="CP036281">
    <property type="protein sequence ID" value="QDU81635.1"/>
    <property type="molecule type" value="Genomic_DNA"/>
</dbReference>
<dbReference type="NCBIfam" id="TIGR00010">
    <property type="entry name" value="YchF/TatD family DNA exonuclease"/>
    <property type="match status" value="1"/>
</dbReference>
<dbReference type="Proteomes" id="UP000317178">
    <property type="component" value="Chromosome"/>
</dbReference>
<keyword evidence="2 4" id="KW-0479">Metal-binding</keyword>
<dbReference type="InterPro" id="IPR018228">
    <property type="entry name" value="DNase_TatD-rel_CS"/>
</dbReference>
<evidence type="ECO:0000256" key="1">
    <source>
        <dbReference type="ARBA" id="ARBA00009275"/>
    </source>
</evidence>
<feature type="binding site" evidence="4">
    <location>
        <position position="155"/>
    </location>
    <ligand>
        <name>a divalent metal cation</name>
        <dbReference type="ChEBI" id="CHEBI:60240"/>
        <label>2</label>
    </ligand>
</feature>
<dbReference type="KEGG" id="plon:Pla110_33780"/>
<feature type="binding site" evidence="4">
    <location>
        <position position="7"/>
    </location>
    <ligand>
        <name>a divalent metal cation</name>
        <dbReference type="ChEBI" id="CHEBI:60240"/>
        <label>1</label>
    </ligand>
</feature>
<dbReference type="InterPro" id="IPR015991">
    <property type="entry name" value="TatD/YcfH-like"/>
</dbReference>
<evidence type="ECO:0000256" key="3">
    <source>
        <dbReference type="ARBA" id="ARBA00022801"/>
    </source>
</evidence>
<dbReference type="CDD" id="cd01310">
    <property type="entry name" value="TatD_DNAse"/>
    <property type="match status" value="1"/>
</dbReference>
<dbReference type="PANTHER" id="PTHR46124:SF2">
    <property type="entry name" value="D-AMINOACYL-TRNA DEACYLASE"/>
    <property type="match status" value="1"/>
</dbReference>
<name>A0A518CQZ5_9PLAN</name>
<comment type="similarity">
    <text evidence="1">Belongs to the metallo-dependent hydrolases superfamily. TatD-type hydrolase family.</text>
</comment>
<gene>
    <name evidence="5" type="primary">ycfH</name>
    <name evidence="5" type="ORF">Pla110_33780</name>
</gene>
<feature type="binding site" evidence="4">
    <location>
        <position position="205"/>
    </location>
    <ligand>
        <name>a divalent metal cation</name>
        <dbReference type="ChEBI" id="CHEBI:60240"/>
        <label>1</label>
    </ligand>
</feature>
<dbReference type="GO" id="GO:0004536">
    <property type="term" value="F:DNA nuclease activity"/>
    <property type="evidence" value="ECO:0007669"/>
    <property type="project" value="InterPro"/>
</dbReference>
<protein>
    <submittedName>
        <fullName evidence="5">Putative deoxyribonuclease YcfH</fullName>
        <ecNumber evidence="5">3.1.21.-</ecNumber>
    </submittedName>
</protein>
<dbReference type="SUPFAM" id="SSF51556">
    <property type="entry name" value="Metallo-dependent hydrolases"/>
    <property type="match status" value="1"/>
</dbReference>
<reference evidence="5 6" key="1">
    <citation type="submission" date="2019-02" db="EMBL/GenBank/DDBJ databases">
        <title>Deep-cultivation of Planctomycetes and their phenomic and genomic characterization uncovers novel biology.</title>
        <authorList>
            <person name="Wiegand S."/>
            <person name="Jogler M."/>
            <person name="Boedeker C."/>
            <person name="Pinto D."/>
            <person name="Vollmers J."/>
            <person name="Rivas-Marin E."/>
            <person name="Kohn T."/>
            <person name="Peeters S.H."/>
            <person name="Heuer A."/>
            <person name="Rast P."/>
            <person name="Oberbeckmann S."/>
            <person name="Bunk B."/>
            <person name="Jeske O."/>
            <person name="Meyerdierks A."/>
            <person name="Storesund J.E."/>
            <person name="Kallscheuer N."/>
            <person name="Luecker S."/>
            <person name="Lage O.M."/>
            <person name="Pohl T."/>
            <person name="Merkel B.J."/>
            <person name="Hornburger P."/>
            <person name="Mueller R.-W."/>
            <person name="Bruemmer F."/>
            <person name="Labrenz M."/>
            <person name="Spormann A.M."/>
            <person name="Op den Camp H."/>
            <person name="Overmann J."/>
            <person name="Amann R."/>
            <person name="Jetten M.S.M."/>
            <person name="Mascher T."/>
            <person name="Medema M.H."/>
            <person name="Devos D.P."/>
            <person name="Kaster A.-K."/>
            <person name="Ovreas L."/>
            <person name="Rohde M."/>
            <person name="Galperin M.Y."/>
            <person name="Jogler C."/>
        </authorList>
    </citation>
    <scope>NUCLEOTIDE SEQUENCE [LARGE SCALE GENOMIC DNA]</scope>
    <source>
        <strain evidence="5 6">Pla110</strain>
    </source>
</reference>
<evidence type="ECO:0000313" key="6">
    <source>
        <dbReference type="Proteomes" id="UP000317178"/>
    </source>
</evidence>
<sequence length="259" mass="29282">MHLIDTHCHLDEESFTTDMQEVIERAVAEEVGTMFTIGITAPSCQRAVEIAAKYEAVKAIVGVQPNYVSQLLDGDWEKIVELMSHPEVIGIGETGLDKYWDHSPLDLQQDFFDRHLKLSKELDLPFVVHCREAESEIVEQLQAFTGSEKLRGIMHSFCGNEETLTACLDMGMHMSFSGMLTYKKNDDLRFVAKQVPLDRLLVETDAPYLAPVPKRGKRNEPSFVKHTCTVLAEIHNKTTEEMAEITTQNARDLFRLKAG</sequence>
<dbReference type="InterPro" id="IPR001130">
    <property type="entry name" value="TatD-like"/>
</dbReference>
<dbReference type="InterPro" id="IPR032466">
    <property type="entry name" value="Metal_Hydrolase"/>
</dbReference>
<dbReference type="Pfam" id="PF01026">
    <property type="entry name" value="TatD_DNase"/>
    <property type="match status" value="1"/>
</dbReference>
<dbReference type="GO" id="GO:0016788">
    <property type="term" value="F:hydrolase activity, acting on ester bonds"/>
    <property type="evidence" value="ECO:0007669"/>
    <property type="project" value="InterPro"/>
</dbReference>
<evidence type="ECO:0000256" key="2">
    <source>
        <dbReference type="ARBA" id="ARBA00022723"/>
    </source>
</evidence>
<keyword evidence="3 5" id="KW-0378">Hydrolase</keyword>
<dbReference type="PROSITE" id="PS01137">
    <property type="entry name" value="TATD_1"/>
    <property type="match status" value="1"/>
</dbReference>
<feature type="binding site" evidence="4">
    <location>
        <position position="9"/>
    </location>
    <ligand>
        <name>a divalent metal cation</name>
        <dbReference type="ChEBI" id="CHEBI:60240"/>
        <label>1</label>
    </ligand>
</feature>
<dbReference type="FunFam" id="3.20.20.140:FF:000005">
    <property type="entry name" value="TatD family hydrolase"/>
    <property type="match status" value="1"/>
</dbReference>